<feature type="transmembrane region" description="Helical" evidence="10">
    <location>
        <begin position="125"/>
        <end position="152"/>
    </location>
</feature>
<feature type="transmembrane region" description="Helical" evidence="10">
    <location>
        <begin position="179"/>
        <end position="212"/>
    </location>
</feature>
<comment type="subcellular location">
    <subcellularLocation>
        <location evidence="1 10">Cell membrane</location>
        <topology evidence="1 10">Multi-pass membrane protein</topology>
    </subcellularLocation>
</comment>
<feature type="transmembrane region" description="Helical" evidence="10">
    <location>
        <begin position="65"/>
        <end position="84"/>
    </location>
</feature>
<protein>
    <recommendedName>
        <fullName evidence="10">Odorant receptor</fullName>
    </recommendedName>
</protein>
<evidence type="ECO:0000256" key="9">
    <source>
        <dbReference type="ARBA" id="ARBA00023224"/>
    </source>
</evidence>
<organism evidence="11">
    <name type="scientific">Adelphocoris lineolatus</name>
    <name type="common">Alfalfa plant bug</name>
    <dbReference type="NCBI Taxonomy" id="236346"/>
    <lineage>
        <taxon>Eukaryota</taxon>
        <taxon>Metazoa</taxon>
        <taxon>Ecdysozoa</taxon>
        <taxon>Arthropoda</taxon>
        <taxon>Hexapoda</taxon>
        <taxon>Insecta</taxon>
        <taxon>Pterygota</taxon>
        <taxon>Neoptera</taxon>
        <taxon>Paraneoptera</taxon>
        <taxon>Hemiptera</taxon>
        <taxon>Heteroptera</taxon>
        <taxon>Panheteroptera</taxon>
        <taxon>Cimicomorpha</taxon>
        <taxon>Miridae</taxon>
        <taxon>Mirini</taxon>
        <taxon>Adelphocoris</taxon>
    </lineage>
</organism>
<evidence type="ECO:0000256" key="6">
    <source>
        <dbReference type="ARBA" id="ARBA00022989"/>
    </source>
</evidence>
<evidence type="ECO:0000313" key="11">
    <source>
        <dbReference type="EMBL" id="APZ81479.1"/>
    </source>
</evidence>
<dbReference type="GO" id="GO:0005886">
    <property type="term" value="C:plasma membrane"/>
    <property type="evidence" value="ECO:0007669"/>
    <property type="project" value="UniProtKB-SubCell"/>
</dbReference>
<evidence type="ECO:0000256" key="3">
    <source>
        <dbReference type="ARBA" id="ARBA00022606"/>
    </source>
</evidence>
<evidence type="ECO:0000256" key="7">
    <source>
        <dbReference type="ARBA" id="ARBA00023136"/>
    </source>
</evidence>
<accession>A0A2I4PH67</accession>
<evidence type="ECO:0000256" key="5">
    <source>
        <dbReference type="ARBA" id="ARBA00022725"/>
    </source>
</evidence>
<feature type="transmembrane region" description="Helical" evidence="10">
    <location>
        <begin position="257"/>
        <end position="279"/>
    </location>
</feature>
<keyword evidence="3 10" id="KW-0716">Sensory transduction</keyword>
<keyword evidence="6 10" id="KW-1133">Transmembrane helix</keyword>
<dbReference type="InterPro" id="IPR004117">
    <property type="entry name" value="7tm6_olfct_rcpt"/>
</dbReference>
<dbReference type="GO" id="GO:0004984">
    <property type="term" value="F:olfactory receptor activity"/>
    <property type="evidence" value="ECO:0007669"/>
    <property type="project" value="InterPro"/>
</dbReference>
<evidence type="ECO:0000256" key="8">
    <source>
        <dbReference type="ARBA" id="ARBA00023170"/>
    </source>
</evidence>
<feature type="transmembrane region" description="Helical" evidence="10">
    <location>
        <begin position="291"/>
        <end position="310"/>
    </location>
</feature>
<dbReference type="Pfam" id="PF02949">
    <property type="entry name" value="7tm_6"/>
    <property type="match status" value="1"/>
</dbReference>
<sequence>MFARPNMEFVQTWHYYGYWNIFLGGKYDSYKKVALVVRLILFTAGAFTALAKISSDGVESVLNGALIYVPLCVYTFVIPTILFFKRKNLFSLLKVFDECWASLNDEEDRAVFEDYYQKTWKFVRIIHVGLFCQLTYYITFPILYSLVFHYIFDVLSQPYILSYPHMSYLDKNFTWNGEYYAVVFAGVYCIAEIEFALLGWVLMYVVIVGYCYPVLVVTRNAVQAVGSNRSPSSGDRAMKKAVVAHSLLVKVNQDLKAFLGLPCAFQSIFTSLCLTLSVFTTIRSSDYFVEGAYGSAIILYSLSCLLYCSLGQILENQSEKLFEDLYNLPWYQFSPLVRKDLNMMLRQAGKPFTIDFHGGYNMNLENYMEILKSAYSFFTLLETLASNT</sequence>
<dbReference type="EMBL" id="KU523657">
    <property type="protein sequence ID" value="APZ81479.1"/>
    <property type="molecule type" value="mRNA"/>
</dbReference>
<keyword evidence="8 10" id="KW-0675">Receptor</keyword>
<keyword evidence="4 10" id="KW-0812">Transmembrane</keyword>
<evidence type="ECO:0000256" key="4">
    <source>
        <dbReference type="ARBA" id="ARBA00022692"/>
    </source>
</evidence>
<keyword evidence="9 10" id="KW-0807">Transducer</keyword>
<dbReference type="PANTHER" id="PTHR21137:SF35">
    <property type="entry name" value="ODORANT RECEPTOR 19A-RELATED"/>
    <property type="match status" value="1"/>
</dbReference>
<reference evidence="11" key="1">
    <citation type="submission" date="2016-01" db="EMBL/GenBank/DDBJ databases">
        <title>Candidate chemosensory genes identified in Adelphocoris lineolatus (Goeze) (Hemiptera: Miridae) by antennal transcriptome analysis.</title>
        <authorList>
            <person name="Xiao Y."/>
        </authorList>
    </citation>
    <scope>NUCLEOTIDE SEQUENCE</scope>
</reference>
<dbReference type="GO" id="GO:0005549">
    <property type="term" value="F:odorant binding"/>
    <property type="evidence" value="ECO:0007669"/>
    <property type="project" value="InterPro"/>
</dbReference>
<evidence type="ECO:0000256" key="1">
    <source>
        <dbReference type="ARBA" id="ARBA00004651"/>
    </source>
</evidence>
<keyword evidence="2" id="KW-1003">Cell membrane</keyword>
<feature type="transmembrane region" description="Helical" evidence="10">
    <location>
        <begin position="33"/>
        <end position="53"/>
    </location>
</feature>
<comment type="caution">
    <text evidence="10">Lacks conserved residue(s) required for the propagation of feature annotation.</text>
</comment>
<comment type="similarity">
    <text evidence="10">Belongs to the insect chemoreceptor superfamily. Heteromeric odorant receptor channel (TC 1.A.69) family.</text>
</comment>
<evidence type="ECO:0000256" key="10">
    <source>
        <dbReference type="RuleBase" id="RU351113"/>
    </source>
</evidence>
<keyword evidence="5 10" id="KW-0552">Olfaction</keyword>
<proteinExistence type="evidence at transcript level"/>
<name>A0A2I4PH67_ADELI</name>
<evidence type="ECO:0000256" key="2">
    <source>
        <dbReference type="ARBA" id="ARBA00022475"/>
    </source>
</evidence>
<dbReference type="AlphaFoldDB" id="A0A2I4PH67"/>
<dbReference type="PANTHER" id="PTHR21137">
    <property type="entry name" value="ODORANT RECEPTOR"/>
    <property type="match status" value="1"/>
</dbReference>
<keyword evidence="7 10" id="KW-0472">Membrane</keyword>
<dbReference type="GO" id="GO:0007165">
    <property type="term" value="P:signal transduction"/>
    <property type="evidence" value="ECO:0007669"/>
    <property type="project" value="UniProtKB-KW"/>
</dbReference>